<dbReference type="KEGG" id="cprt:FIC82_018950"/>
<reference evidence="2 3" key="1">
    <citation type="journal article" date="2022" name="Int. J. Syst. Evol. Microbiol.">
        <title>Cellulosimicrobium protaetiae sp. nov., isolated from the gut of the larva of Protaetia brevitarsis seulensis.</title>
        <authorList>
            <person name="Le Han H."/>
            <person name="Nguyen T.T.H."/>
            <person name="Li Z."/>
            <person name="Shin N.R."/>
            <person name="Kim S.G."/>
        </authorList>
    </citation>
    <scope>NUCLEOTIDE SEQUENCE [LARGE SCALE GENOMIC DNA]</scope>
    <source>
        <strain evidence="2 3">BI34</strain>
    </source>
</reference>
<keyword evidence="1" id="KW-0812">Transmembrane</keyword>
<proteinExistence type="predicted"/>
<organism evidence="2 3">
    <name type="scientific">Cellulosimicrobium protaetiae</name>
    <dbReference type="NCBI Taxonomy" id="2587808"/>
    <lineage>
        <taxon>Bacteria</taxon>
        <taxon>Bacillati</taxon>
        <taxon>Actinomycetota</taxon>
        <taxon>Actinomycetes</taxon>
        <taxon>Micrococcales</taxon>
        <taxon>Promicromonosporaceae</taxon>
        <taxon>Cellulosimicrobium</taxon>
    </lineage>
</organism>
<feature type="transmembrane region" description="Helical" evidence="1">
    <location>
        <begin position="21"/>
        <end position="42"/>
    </location>
</feature>
<dbReference type="AlphaFoldDB" id="A0A6M5UM58"/>
<feature type="transmembrane region" description="Helical" evidence="1">
    <location>
        <begin position="54"/>
        <end position="77"/>
    </location>
</feature>
<keyword evidence="3" id="KW-1185">Reference proteome</keyword>
<evidence type="ECO:0000313" key="3">
    <source>
        <dbReference type="Proteomes" id="UP000451354"/>
    </source>
</evidence>
<protein>
    <submittedName>
        <fullName evidence="2">Uncharacterized protein</fullName>
    </submittedName>
</protein>
<accession>A0A6M5UM58</accession>
<keyword evidence="1" id="KW-0472">Membrane</keyword>
<dbReference type="Proteomes" id="UP000451354">
    <property type="component" value="Chromosome"/>
</dbReference>
<dbReference type="EMBL" id="CP052757">
    <property type="protein sequence ID" value="QJW37939.1"/>
    <property type="molecule type" value="Genomic_DNA"/>
</dbReference>
<evidence type="ECO:0000256" key="1">
    <source>
        <dbReference type="SAM" id="Phobius"/>
    </source>
</evidence>
<sequence length="97" mass="9863">MSNSAPTGVSVSSPQRLPLPGVATALFVLAPLLAVPGALTFLGSSSSTYDATRLSAVVGIALFWVGVAALMSALVLAGVRSIAQRQLDVLLQARRDG</sequence>
<gene>
    <name evidence="2" type="ORF">FIC82_018950</name>
</gene>
<dbReference type="RefSeq" id="WP_154799518.1">
    <property type="nucleotide sequence ID" value="NZ_CP052757.1"/>
</dbReference>
<keyword evidence="1" id="KW-1133">Transmembrane helix</keyword>
<dbReference type="OrthoDB" id="5123137at2"/>
<name>A0A6M5UM58_9MICO</name>
<evidence type="ECO:0000313" key="2">
    <source>
        <dbReference type="EMBL" id="QJW37939.1"/>
    </source>
</evidence>